<evidence type="ECO:0000256" key="4">
    <source>
        <dbReference type="ARBA" id="ARBA00022741"/>
    </source>
</evidence>
<keyword evidence="2" id="KW-0813">Transport</keyword>
<dbReference type="PROSITE" id="PS50893">
    <property type="entry name" value="ABC_TRANSPORTER_2"/>
    <property type="match status" value="1"/>
</dbReference>
<evidence type="ECO:0000256" key="3">
    <source>
        <dbReference type="ARBA" id="ARBA00022475"/>
    </source>
</evidence>
<keyword evidence="3" id="KW-1003">Cell membrane</keyword>
<dbReference type="Gene3D" id="3.40.50.300">
    <property type="entry name" value="P-loop containing nucleotide triphosphate hydrolases"/>
    <property type="match status" value="1"/>
</dbReference>
<dbReference type="GO" id="GO:0005886">
    <property type="term" value="C:plasma membrane"/>
    <property type="evidence" value="ECO:0007669"/>
    <property type="project" value="UniProtKB-SubCell"/>
</dbReference>
<organism evidence="8 9">
    <name type="scientific">Faecalibacterium prausnitzii</name>
    <dbReference type="NCBI Taxonomy" id="853"/>
    <lineage>
        <taxon>Bacteria</taxon>
        <taxon>Bacillati</taxon>
        <taxon>Bacillota</taxon>
        <taxon>Clostridia</taxon>
        <taxon>Eubacteriales</taxon>
        <taxon>Oscillospiraceae</taxon>
        <taxon>Faecalibacterium</taxon>
    </lineage>
</organism>
<dbReference type="SUPFAM" id="SSF52540">
    <property type="entry name" value="P-loop containing nucleoside triphosphate hydrolases"/>
    <property type="match status" value="1"/>
</dbReference>
<dbReference type="CDD" id="cd03262">
    <property type="entry name" value="ABC_HisP_GlnQ"/>
    <property type="match status" value="1"/>
</dbReference>
<reference evidence="8 9" key="1">
    <citation type="submission" date="2017-10" db="EMBL/GenBank/DDBJ databases">
        <title>Complete Genome Sequence of Faecalibacterium prausnitzii isolated from the gut of healthy adult Indian.</title>
        <authorList>
            <person name="Bag S."/>
            <person name="Ghosh T.S."/>
            <person name="Das B."/>
        </authorList>
    </citation>
    <scope>NUCLEOTIDE SEQUENCE [LARGE SCALE GENOMIC DNA]</scope>
    <source>
        <strain evidence="8 9">Indica</strain>
    </source>
</reference>
<proteinExistence type="predicted"/>
<dbReference type="InterPro" id="IPR003439">
    <property type="entry name" value="ABC_transporter-like_ATP-bd"/>
</dbReference>
<dbReference type="InterPro" id="IPR027417">
    <property type="entry name" value="P-loop_NTPase"/>
</dbReference>
<dbReference type="InterPro" id="IPR017871">
    <property type="entry name" value="ABC_transporter-like_CS"/>
</dbReference>
<dbReference type="SMART" id="SM00382">
    <property type="entry name" value="AAA"/>
    <property type="match status" value="1"/>
</dbReference>
<dbReference type="InterPro" id="IPR050086">
    <property type="entry name" value="MetN_ABC_transporter-like"/>
</dbReference>
<evidence type="ECO:0000313" key="9">
    <source>
        <dbReference type="Proteomes" id="UP000223709"/>
    </source>
</evidence>
<evidence type="ECO:0000256" key="6">
    <source>
        <dbReference type="ARBA" id="ARBA00023136"/>
    </source>
</evidence>
<dbReference type="GO" id="GO:0016887">
    <property type="term" value="F:ATP hydrolysis activity"/>
    <property type="evidence" value="ECO:0007669"/>
    <property type="project" value="InterPro"/>
</dbReference>
<dbReference type="RefSeq" id="WP_098924510.1">
    <property type="nucleotide sequence ID" value="NZ_CABVEL010000003.1"/>
</dbReference>
<dbReference type="AlphaFoldDB" id="A0A291TC15"/>
<dbReference type="Proteomes" id="UP000223709">
    <property type="component" value="Chromosome"/>
</dbReference>
<evidence type="ECO:0000313" key="8">
    <source>
        <dbReference type="EMBL" id="ATL90733.1"/>
    </source>
</evidence>
<dbReference type="GO" id="GO:0005524">
    <property type="term" value="F:ATP binding"/>
    <property type="evidence" value="ECO:0007669"/>
    <property type="project" value="UniProtKB-KW"/>
</dbReference>
<keyword evidence="5 8" id="KW-0067">ATP-binding</keyword>
<accession>A0A291TC15</accession>
<evidence type="ECO:0000256" key="2">
    <source>
        <dbReference type="ARBA" id="ARBA00022448"/>
    </source>
</evidence>
<dbReference type="InterPro" id="IPR003593">
    <property type="entry name" value="AAA+_ATPase"/>
</dbReference>
<evidence type="ECO:0000256" key="1">
    <source>
        <dbReference type="ARBA" id="ARBA00004202"/>
    </source>
</evidence>
<evidence type="ECO:0000259" key="7">
    <source>
        <dbReference type="PROSITE" id="PS50893"/>
    </source>
</evidence>
<dbReference type="PANTHER" id="PTHR43166:SF35">
    <property type="entry name" value="L-CYSTINE IMPORT ATP-BINDING PROTEIN TCYN"/>
    <property type="match status" value="1"/>
</dbReference>
<comment type="subcellular location">
    <subcellularLocation>
        <location evidence="1">Cell membrane</location>
        <topology evidence="1">Peripheral membrane protein</topology>
    </subcellularLocation>
</comment>
<protein>
    <submittedName>
        <fullName evidence="8">Glutamine ABC transporter ATP-binding protein</fullName>
    </submittedName>
</protein>
<dbReference type="InterPro" id="IPR030679">
    <property type="entry name" value="ABC_ATPase_HisP-typ"/>
</dbReference>
<sequence>MAMLEIKDIHKTFYTYDDKPRFHIGPFPRGTARRVRSALHVLNGVDLSVEKGDVVAILGPSGSGKTTLLRCLNFLETADSGTLVFDGESFDLGRISRADIARLRKKTAFVFQNYNLFRNKTALQNVTEGLIVARRMPKEQADEIGRRMLEKVGLADRADYYPRQLSGGQQQRVAIARALATDPEIIYFDEPTSALDPELTGEVLSVMRKLAEEGMTMLVVTHEMGFARNVSSKTVFMENGVVVEQAPSHEFFAHPREERTREFLRKIEHTA</sequence>
<dbReference type="PIRSF" id="PIRSF039085">
    <property type="entry name" value="ABC_ATPase_HisP"/>
    <property type="match status" value="1"/>
</dbReference>
<dbReference type="Pfam" id="PF00005">
    <property type="entry name" value="ABC_tran"/>
    <property type="match status" value="1"/>
</dbReference>
<keyword evidence="6" id="KW-0472">Membrane</keyword>
<dbReference type="PANTHER" id="PTHR43166">
    <property type="entry name" value="AMINO ACID IMPORT ATP-BINDING PROTEIN"/>
    <property type="match status" value="1"/>
</dbReference>
<dbReference type="GO" id="GO:0015424">
    <property type="term" value="F:ABC-type amino acid transporter activity"/>
    <property type="evidence" value="ECO:0007669"/>
    <property type="project" value="InterPro"/>
</dbReference>
<keyword evidence="4" id="KW-0547">Nucleotide-binding</keyword>
<evidence type="ECO:0000256" key="5">
    <source>
        <dbReference type="ARBA" id="ARBA00022840"/>
    </source>
</evidence>
<name>A0A291TC15_9FIRM</name>
<dbReference type="PROSITE" id="PS00211">
    <property type="entry name" value="ABC_TRANSPORTER_1"/>
    <property type="match status" value="1"/>
</dbReference>
<gene>
    <name evidence="8" type="primary">glnQ</name>
    <name evidence="8" type="ORF">CRH10_10700</name>
</gene>
<dbReference type="EMBL" id="CP023819">
    <property type="protein sequence ID" value="ATL90733.1"/>
    <property type="molecule type" value="Genomic_DNA"/>
</dbReference>
<feature type="domain" description="ABC transporter" evidence="7">
    <location>
        <begin position="4"/>
        <end position="264"/>
    </location>
</feature>